<evidence type="ECO:0000259" key="5">
    <source>
        <dbReference type="Pfam" id="PF20703"/>
    </source>
</evidence>
<dbReference type="PROSITE" id="PS00678">
    <property type="entry name" value="WD_REPEATS_1"/>
    <property type="match status" value="2"/>
</dbReference>
<protein>
    <recommendedName>
        <fullName evidence="5">Novel STAND NTPase 1 domain-containing protein</fullName>
    </recommendedName>
</protein>
<feature type="region of interest" description="Disordered" evidence="4">
    <location>
        <begin position="374"/>
        <end position="415"/>
    </location>
</feature>
<evidence type="ECO:0000313" key="7">
    <source>
        <dbReference type="Proteomes" id="UP000238348"/>
    </source>
</evidence>
<dbReference type="CDD" id="cd00200">
    <property type="entry name" value="WD40"/>
    <property type="match status" value="2"/>
</dbReference>
<accession>A0A2L0ET40</accession>
<keyword evidence="2" id="KW-0677">Repeat</keyword>
<evidence type="ECO:0000313" key="6">
    <source>
        <dbReference type="EMBL" id="AUX42478.1"/>
    </source>
</evidence>
<dbReference type="Proteomes" id="UP000238348">
    <property type="component" value="Chromosome"/>
</dbReference>
<dbReference type="PANTHER" id="PTHR19848">
    <property type="entry name" value="WD40 REPEAT PROTEIN"/>
    <property type="match status" value="1"/>
</dbReference>
<feature type="region of interest" description="Disordered" evidence="4">
    <location>
        <begin position="1140"/>
        <end position="1164"/>
    </location>
</feature>
<dbReference type="InterPro" id="IPR027417">
    <property type="entry name" value="P-loop_NTPase"/>
</dbReference>
<dbReference type="InterPro" id="IPR001680">
    <property type="entry name" value="WD40_rpt"/>
</dbReference>
<keyword evidence="1 3" id="KW-0853">WD repeat</keyword>
<dbReference type="PRINTS" id="PR00320">
    <property type="entry name" value="GPROTEINBRPT"/>
</dbReference>
<dbReference type="Pfam" id="PF00400">
    <property type="entry name" value="WD40"/>
    <property type="match status" value="9"/>
</dbReference>
<proteinExistence type="predicted"/>
<dbReference type="InterPro" id="IPR015943">
    <property type="entry name" value="WD40/YVTN_repeat-like_dom_sf"/>
</dbReference>
<feature type="domain" description="Novel STAND NTPase 1" evidence="5">
    <location>
        <begin position="5"/>
        <end position="226"/>
    </location>
</feature>
<dbReference type="PROSITE" id="PS50294">
    <property type="entry name" value="WD_REPEATS_REGION"/>
    <property type="match status" value="8"/>
</dbReference>
<feature type="repeat" description="WD" evidence="3">
    <location>
        <begin position="1079"/>
        <end position="1120"/>
    </location>
</feature>
<feature type="repeat" description="WD" evidence="3">
    <location>
        <begin position="738"/>
        <end position="769"/>
    </location>
</feature>
<feature type="repeat" description="WD" evidence="3">
    <location>
        <begin position="615"/>
        <end position="647"/>
    </location>
</feature>
<dbReference type="Gene3D" id="3.40.50.300">
    <property type="entry name" value="P-loop containing nucleotide triphosphate hydrolases"/>
    <property type="match status" value="1"/>
</dbReference>
<dbReference type="InterPro" id="IPR019775">
    <property type="entry name" value="WD40_repeat_CS"/>
</dbReference>
<dbReference type="InterPro" id="IPR049052">
    <property type="entry name" value="nSTAND1"/>
</dbReference>
<dbReference type="SMART" id="SM00320">
    <property type="entry name" value="WD40"/>
    <property type="match status" value="11"/>
</dbReference>
<reference evidence="6 7" key="1">
    <citation type="submission" date="2015-09" db="EMBL/GenBank/DDBJ databases">
        <title>Sorangium comparison.</title>
        <authorList>
            <person name="Zaburannyi N."/>
            <person name="Bunk B."/>
            <person name="Overmann J."/>
            <person name="Mueller R."/>
        </authorList>
    </citation>
    <scope>NUCLEOTIDE SEQUENCE [LARGE SCALE GENOMIC DNA]</scope>
    <source>
        <strain evidence="6 7">So ce26</strain>
    </source>
</reference>
<dbReference type="Pfam" id="PF20703">
    <property type="entry name" value="nSTAND1"/>
    <property type="match status" value="1"/>
</dbReference>
<evidence type="ECO:0000256" key="1">
    <source>
        <dbReference type="ARBA" id="ARBA00022574"/>
    </source>
</evidence>
<dbReference type="AlphaFoldDB" id="A0A2L0ET40"/>
<feature type="repeat" description="WD" evidence="3">
    <location>
        <begin position="486"/>
        <end position="518"/>
    </location>
</feature>
<organism evidence="6 7">
    <name type="scientific">Sorangium cellulosum</name>
    <name type="common">Polyangium cellulosum</name>
    <dbReference type="NCBI Taxonomy" id="56"/>
    <lineage>
        <taxon>Bacteria</taxon>
        <taxon>Pseudomonadati</taxon>
        <taxon>Myxococcota</taxon>
        <taxon>Polyangia</taxon>
        <taxon>Polyangiales</taxon>
        <taxon>Polyangiaceae</taxon>
        <taxon>Sorangium</taxon>
    </lineage>
</organism>
<feature type="repeat" description="WD" evidence="3">
    <location>
        <begin position="654"/>
        <end position="695"/>
    </location>
</feature>
<dbReference type="PANTHER" id="PTHR19848:SF8">
    <property type="entry name" value="F-BOX AND WD REPEAT DOMAIN CONTAINING 7"/>
    <property type="match status" value="1"/>
</dbReference>
<dbReference type="InterPro" id="IPR020472">
    <property type="entry name" value="WD40_PAC1"/>
</dbReference>
<feature type="repeat" description="WD" evidence="3">
    <location>
        <begin position="528"/>
        <end position="569"/>
    </location>
</feature>
<dbReference type="RefSeq" id="WP_104981289.1">
    <property type="nucleotide sequence ID" value="NZ_CP012673.1"/>
</dbReference>
<gene>
    <name evidence="6" type="ORF">SOCE26_039110</name>
</gene>
<feature type="repeat" description="WD" evidence="3">
    <location>
        <begin position="696"/>
        <end position="737"/>
    </location>
</feature>
<dbReference type="OrthoDB" id="9765809at2"/>
<dbReference type="Gene3D" id="2.130.10.10">
    <property type="entry name" value="YVTN repeat-like/Quinoprotein amine dehydrogenase"/>
    <property type="match status" value="4"/>
</dbReference>
<feature type="repeat" description="WD" evidence="3">
    <location>
        <begin position="1037"/>
        <end position="1068"/>
    </location>
</feature>
<evidence type="ECO:0000256" key="3">
    <source>
        <dbReference type="PROSITE-ProRule" id="PRU00221"/>
    </source>
</evidence>
<evidence type="ECO:0000256" key="4">
    <source>
        <dbReference type="SAM" id="MobiDB-lite"/>
    </source>
</evidence>
<dbReference type="SUPFAM" id="SSF50978">
    <property type="entry name" value="WD40 repeat-like"/>
    <property type="match status" value="2"/>
</dbReference>
<name>A0A2L0ET40_SORCE</name>
<feature type="repeat" description="WD" evidence="3">
    <location>
        <begin position="573"/>
        <end position="614"/>
    </location>
</feature>
<dbReference type="PROSITE" id="PS50082">
    <property type="entry name" value="WD_REPEATS_2"/>
    <property type="match status" value="9"/>
</dbReference>
<dbReference type="SUPFAM" id="SSF52540">
    <property type="entry name" value="P-loop containing nucleoside triphosphate hydrolases"/>
    <property type="match status" value="1"/>
</dbReference>
<sequence length="1164" mass="128229">MSGNPFPGPQPYTAESRQHFFGRERIARSFLSTMLVQRCVTLYGPSGSGKSSLMQALVLPWAKEASCRVVLVDKWPHERKPVDWLKETLRERLEVELVPSTSVSEAMTETPGHAEECADAPAFLYLDQIEQLLIRRSREDTDNVVRFLDQMVERPPREMHLVLGIREDYLGRWRERIRGRRRLIENWLRLGHLTVDDISGAVCTAAGNAGQDWNLEVMRRILHDVRIQGEDDSHEGPPPCGKTAYPEEVQAAYAQIVCRALFDKGGPPKRCEDARAEQILVEYLETTLASLGHLEEPARRLLEEHLIADDGSRRLLTARAARLGGLLEGDVERILETLERAAILRAEAQGHKSGRYYELGHDWLAKKLHERKQERQREEARQREEHARMQEEREREEARQREEHARMQEERERQLKQANELRGQAEAERERARGLLLVATARELLARGRPEWAPGLLLDVASPEQTDGWVALAIEVLGQRFAHATLKGHRRSLTAAAFSPDGRRVATACFDGATRVWSADGRGEPLVLLGHSDVVWTVAFSPDGCRIVTGGRDGVAFVWQIAGAEAPKLIATLEGHEDEIVAVAFSPDGRQVATASKDCTARLWDIESRDVKRHVLEAEAELTSVAFDPRGDRVVTGSQDGTTYVWSEASEARLVGHRGAVTRAVFSPDGRLVATASADRTVRVWSADRLAVLAVLGGHEHVVTAVAFAPDGQRVATASRDKTARVWNVGDPEPLFTVGPHGGAVVDVAWSPDGRHVITASEDGQARIWTAAGMESGALRGHKRSLVTAAWSRDGAQILTASLDDAKVWTAAGTGVPVVLEGDEGALSAARFDHDGQRVLTITKNGVARLFNADGSGAASILSEPDEPIRGASFEPKGQRVALVSPSAVWIVDPDGRRESPRLTVAADWHLVAAFGPTGLVAFAVAPGGRAVMAYTLAEGAERWSEPVALDVGAAPVERVFIRTHVARVRFATQDGAVHAWNLGALRESPVVTWWRHDGLKYIAFAPDDRCALALDETGLESAYLVTAENPSERLLLQDHDKQITYGTFSMDCTRVVTTSDDGTARAWRTDGTGRPIVLRGHRASVLHAAFSPDGERVVTASADGTARIWPLSVGALRERLAAAVPVDCMPPELRRMYRDETADQARKRYEACERSHGRDPARR</sequence>
<evidence type="ECO:0000256" key="2">
    <source>
        <dbReference type="ARBA" id="ARBA00022737"/>
    </source>
</evidence>
<dbReference type="InterPro" id="IPR036322">
    <property type="entry name" value="WD40_repeat_dom_sf"/>
</dbReference>
<dbReference type="EMBL" id="CP012673">
    <property type="protein sequence ID" value="AUX42478.1"/>
    <property type="molecule type" value="Genomic_DNA"/>
</dbReference>